<reference evidence="2 3" key="1">
    <citation type="submission" date="2019-12" db="EMBL/GenBank/DDBJ databases">
        <authorList>
            <person name="Lee S.D."/>
        </authorList>
    </citation>
    <scope>NUCLEOTIDE SEQUENCE [LARGE SCALE GENOMIC DNA]</scope>
    <source>
        <strain evidence="2 3">GH3-10</strain>
    </source>
</reference>
<evidence type="ECO:0000256" key="1">
    <source>
        <dbReference type="SAM" id="MobiDB-lite"/>
    </source>
</evidence>
<protein>
    <submittedName>
        <fullName evidence="2">Uncharacterized protein</fullName>
    </submittedName>
</protein>
<evidence type="ECO:0000313" key="3">
    <source>
        <dbReference type="Proteomes" id="UP000461409"/>
    </source>
</evidence>
<accession>A0A844XET7</accession>
<proteinExistence type="predicted"/>
<organism evidence="2 3">
    <name type="scientific">Aurantiacibacter rhizosphaerae</name>
    <dbReference type="NCBI Taxonomy" id="2691582"/>
    <lineage>
        <taxon>Bacteria</taxon>
        <taxon>Pseudomonadati</taxon>
        <taxon>Pseudomonadota</taxon>
        <taxon>Alphaproteobacteria</taxon>
        <taxon>Sphingomonadales</taxon>
        <taxon>Erythrobacteraceae</taxon>
        <taxon>Aurantiacibacter</taxon>
    </lineage>
</organism>
<dbReference type="EMBL" id="WUBR01000002">
    <property type="protein sequence ID" value="MWV28263.1"/>
    <property type="molecule type" value="Genomic_DNA"/>
</dbReference>
<dbReference type="AlphaFoldDB" id="A0A844XET7"/>
<dbReference type="Proteomes" id="UP000461409">
    <property type="component" value="Unassembled WGS sequence"/>
</dbReference>
<sequence length="234" mass="26746">MSGVIGPDSPPQDVWSAISSEYHRPQEKNEVPHVHGWSYLSTPLARRDQPKLVTIGLKPGGEWDVARDGPIQEDLSAEGKEPDFNAYFDQPWNNTGFTPLQTQIQNLHKLHFQQVPKDEILSFQYIPFRSPTWNEFPAAQRQRAARFGTHLLDWTLANIGLETTVVGFGLGVVQDRIESWFRVIESRDIEVGWGNITATVCETPKCKRLILLPHLSRYQIIGRKEFVRADEVFQ</sequence>
<comment type="caution">
    <text evidence="2">The sequence shown here is derived from an EMBL/GenBank/DDBJ whole genome shotgun (WGS) entry which is preliminary data.</text>
</comment>
<keyword evidence="3" id="KW-1185">Reference proteome</keyword>
<reference evidence="2 3" key="2">
    <citation type="submission" date="2020-02" db="EMBL/GenBank/DDBJ databases">
        <title>Erythrobacter dongmakensis sp. nov., isolated from a tidal mudflat.</title>
        <authorList>
            <person name="Kim I.S."/>
        </authorList>
    </citation>
    <scope>NUCLEOTIDE SEQUENCE [LARGE SCALE GENOMIC DNA]</scope>
    <source>
        <strain evidence="2 3">GH3-10</strain>
    </source>
</reference>
<evidence type="ECO:0000313" key="2">
    <source>
        <dbReference type="EMBL" id="MWV28263.1"/>
    </source>
</evidence>
<gene>
    <name evidence="2" type="ORF">GRF63_10130</name>
</gene>
<dbReference type="RefSeq" id="WP_160485875.1">
    <property type="nucleotide sequence ID" value="NZ_WUBR01000002.1"/>
</dbReference>
<feature type="region of interest" description="Disordered" evidence="1">
    <location>
        <begin position="1"/>
        <end position="29"/>
    </location>
</feature>
<name>A0A844XET7_9SPHN</name>